<accession>A0A8T1X2Q1</accession>
<gene>
    <name evidence="2" type="ORF">PHYBOEH_007347</name>
</gene>
<dbReference type="Proteomes" id="UP000693981">
    <property type="component" value="Unassembled WGS sequence"/>
</dbReference>
<dbReference type="AlphaFoldDB" id="A0A8T1X2Q1"/>
<dbReference type="PANTHER" id="PTHR13510:SF44">
    <property type="entry name" value="RABENOSYN-5"/>
    <property type="match status" value="1"/>
</dbReference>
<dbReference type="EMBL" id="JAGDFL010000040">
    <property type="protein sequence ID" value="KAG7400006.1"/>
    <property type="molecule type" value="Genomic_DNA"/>
</dbReference>
<evidence type="ECO:0000313" key="3">
    <source>
        <dbReference type="Proteomes" id="UP000693981"/>
    </source>
</evidence>
<dbReference type="InterPro" id="IPR052727">
    <property type="entry name" value="Rab4/Rab5_effector"/>
</dbReference>
<comment type="caution">
    <text evidence="2">The sequence shown here is derived from an EMBL/GenBank/DDBJ whole genome shotgun (WGS) entry which is preliminary data.</text>
</comment>
<keyword evidence="3" id="KW-1185">Reference proteome</keyword>
<proteinExistence type="predicted"/>
<evidence type="ECO:0000313" key="2">
    <source>
        <dbReference type="EMBL" id="KAG7400006.1"/>
    </source>
</evidence>
<protein>
    <recommendedName>
        <fullName evidence="4">FYVE-type domain-containing protein</fullName>
    </recommendedName>
</protein>
<feature type="region of interest" description="Disordered" evidence="1">
    <location>
        <begin position="368"/>
        <end position="416"/>
    </location>
</feature>
<evidence type="ECO:0000256" key="1">
    <source>
        <dbReference type="SAM" id="MobiDB-lite"/>
    </source>
</evidence>
<evidence type="ECO:0008006" key="4">
    <source>
        <dbReference type="Google" id="ProtNLM"/>
    </source>
</evidence>
<organism evidence="2 3">
    <name type="scientific">Phytophthora boehmeriae</name>
    <dbReference type="NCBI Taxonomy" id="109152"/>
    <lineage>
        <taxon>Eukaryota</taxon>
        <taxon>Sar</taxon>
        <taxon>Stramenopiles</taxon>
        <taxon>Oomycota</taxon>
        <taxon>Peronosporomycetes</taxon>
        <taxon>Peronosporales</taxon>
        <taxon>Peronosporaceae</taxon>
        <taxon>Phytophthora</taxon>
    </lineage>
</organism>
<sequence>MAKDSFMTSPFKELSLSAVDMNELQVVAETIVKANEDRHQQFMEVDNGRVDRGQWKCVKRKGDVRVYLERHQKQRGSSQEDATAHLESLLCVGSIPGRLDDVMNGVVTSYTNGPNCSAVLSAVYEPTEKDPFRSVAVKWMELETRLKSMGRVKNRDYVYVETTGMKDLLNGERLGYHVMHSVHFPQTPVLSGRIRAQLSVCSFFRQVSEDSVLVYVLGMMDPMNDKARRSVLPKFVKTLLAPLQYPQRSEVKKLAQALGERYTGLKEKFGPTNSRHSCVACNKPLRVWHIGKFAKHPNTCKRCFGFVCNACEVPRELSFMTPDFELTKENVTFCASCANEEATVTTDALERTGGWKSVTGLKRTRMWSAGSSSDWGSLRGSDPTAADSPTSTTSTKKRSSTSASKPRSNTSEGPKK</sequence>
<name>A0A8T1X2Q1_9STRA</name>
<dbReference type="PANTHER" id="PTHR13510">
    <property type="entry name" value="FYVE-FINGER-CONTAINING RAB5 EFFECTOR PROTEIN RABENOSYN-5-RELATED"/>
    <property type="match status" value="1"/>
</dbReference>
<dbReference type="OrthoDB" id="154468at2759"/>
<feature type="compositionally biased region" description="Low complexity" evidence="1">
    <location>
        <begin position="381"/>
        <end position="416"/>
    </location>
</feature>
<reference evidence="2" key="1">
    <citation type="submission" date="2021-02" db="EMBL/GenBank/DDBJ databases">
        <authorList>
            <person name="Palmer J.M."/>
        </authorList>
    </citation>
    <scope>NUCLEOTIDE SEQUENCE</scope>
    <source>
        <strain evidence="2">SCRP23</strain>
    </source>
</reference>